<organism evidence="1">
    <name type="scientific">marine metagenome</name>
    <dbReference type="NCBI Taxonomy" id="408172"/>
    <lineage>
        <taxon>unclassified sequences</taxon>
        <taxon>metagenomes</taxon>
        <taxon>ecological metagenomes</taxon>
    </lineage>
</organism>
<protein>
    <submittedName>
        <fullName evidence="1">Uncharacterized protein</fullName>
    </submittedName>
</protein>
<feature type="non-terminal residue" evidence="1">
    <location>
        <position position="1"/>
    </location>
</feature>
<reference evidence="1" key="1">
    <citation type="submission" date="2018-05" db="EMBL/GenBank/DDBJ databases">
        <authorList>
            <person name="Lanie J.A."/>
            <person name="Ng W.-L."/>
            <person name="Kazmierczak K.M."/>
            <person name="Andrzejewski T.M."/>
            <person name="Davidsen T.M."/>
            <person name="Wayne K.J."/>
            <person name="Tettelin H."/>
            <person name="Glass J.I."/>
            <person name="Rusch D."/>
            <person name="Podicherti R."/>
            <person name="Tsui H.-C.T."/>
            <person name="Winkler M.E."/>
        </authorList>
    </citation>
    <scope>NUCLEOTIDE SEQUENCE</scope>
</reference>
<sequence>SGAQLQVVHRDWKRESVADTFPTQ</sequence>
<proteinExistence type="predicted"/>
<name>A0A382AFF9_9ZZZZ</name>
<dbReference type="AlphaFoldDB" id="A0A382AFF9"/>
<accession>A0A382AFF9</accession>
<gene>
    <name evidence="1" type="ORF">METZ01_LOCUS152973</name>
</gene>
<dbReference type="EMBL" id="UINC01025121">
    <property type="protein sequence ID" value="SVB00119.1"/>
    <property type="molecule type" value="Genomic_DNA"/>
</dbReference>
<evidence type="ECO:0000313" key="1">
    <source>
        <dbReference type="EMBL" id="SVB00119.1"/>
    </source>
</evidence>